<feature type="region of interest" description="Disordered" evidence="1">
    <location>
        <begin position="439"/>
        <end position="458"/>
    </location>
</feature>
<dbReference type="GO" id="GO:0036503">
    <property type="term" value="P:ERAD pathway"/>
    <property type="evidence" value="ECO:0007669"/>
    <property type="project" value="TreeGrafter"/>
</dbReference>
<dbReference type="PROSITE" id="PS50053">
    <property type="entry name" value="UBIQUITIN_2"/>
    <property type="match status" value="1"/>
</dbReference>
<feature type="compositionally biased region" description="Polar residues" evidence="1">
    <location>
        <begin position="308"/>
        <end position="318"/>
    </location>
</feature>
<gene>
    <name evidence="3" type="ORF">ASTO00021_LOCUS11589</name>
</gene>
<feature type="compositionally biased region" description="Low complexity" evidence="1">
    <location>
        <begin position="244"/>
        <end position="268"/>
    </location>
</feature>
<evidence type="ECO:0000259" key="2">
    <source>
        <dbReference type="PROSITE" id="PS50053"/>
    </source>
</evidence>
<organism evidence="3">
    <name type="scientific">Aplanochytrium stocchinoi</name>
    <dbReference type="NCBI Taxonomy" id="215587"/>
    <lineage>
        <taxon>Eukaryota</taxon>
        <taxon>Sar</taxon>
        <taxon>Stramenopiles</taxon>
        <taxon>Bigyra</taxon>
        <taxon>Labyrinthulomycetes</taxon>
        <taxon>Thraustochytrida</taxon>
        <taxon>Thraustochytriidae</taxon>
        <taxon>Aplanochytrium</taxon>
    </lineage>
</organism>
<feature type="compositionally biased region" description="Basic residues" evidence="1">
    <location>
        <begin position="122"/>
        <end position="137"/>
    </location>
</feature>
<dbReference type="SUPFAM" id="SSF54236">
    <property type="entry name" value="Ubiquitin-like"/>
    <property type="match status" value="1"/>
</dbReference>
<dbReference type="InterPro" id="IPR000626">
    <property type="entry name" value="Ubiquitin-like_dom"/>
</dbReference>
<dbReference type="Pfam" id="PF00240">
    <property type="entry name" value="ubiquitin"/>
    <property type="match status" value="1"/>
</dbReference>
<feature type="compositionally biased region" description="Low complexity" evidence="1">
    <location>
        <begin position="699"/>
        <end position="708"/>
    </location>
</feature>
<dbReference type="PANTHER" id="PTHR15204:SF0">
    <property type="entry name" value="LARGE PROLINE-RICH PROTEIN BAG6"/>
    <property type="match status" value="1"/>
</dbReference>
<protein>
    <recommendedName>
        <fullName evidence="2">Ubiquitin-like domain-containing protein</fullName>
    </recommendedName>
</protein>
<accession>A0A7S3PJL6</accession>
<proteinExistence type="predicted"/>
<feature type="compositionally biased region" description="Polar residues" evidence="1">
    <location>
        <begin position="568"/>
        <end position="588"/>
    </location>
</feature>
<feature type="region of interest" description="Disordered" evidence="1">
    <location>
        <begin position="291"/>
        <end position="318"/>
    </location>
</feature>
<feature type="compositionally biased region" description="Low complexity" evidence="1">
    <location>
        <begin position="671"/>
        <end position="684"/>
    </location>
</feature>
<name>A0A7S3PJL6_9STRA</name>
<feature type="region of interest" description="Disordered" evidence="1">
    <location>
        <begin position="1"/>
        <end position="20"/>
    </location>
</feature>
<feature type="compositionally biased region" description="Low complexity" evidence="1">
    <location>
        <begin position="631"/>
        <end position="653"/>
    </location>
</feature>
<feature type="region of interest" description="Disordered" evidence="1">
    <location>
        <begin position="102"/>
        <end position="138"/>
    </location>
</feature>
<feature type="region of interest" description="Disordered" evidence="1">
    <location>
        <begin position="232"/>
        <end position="279"/>
    </location>
</feature>
<dbReference type="Gene3D" id="3.10.20.90">
    <property type="entry name" value="Phosphatidylinositol 3-kinase Catalytic Subunit, Chain A, domain 1"/>
    <property type="match status" value="1"/>
</dbReference>
<dbReference type="PANTHER" id="PTHR15204">
    <property type="entry name" value="LARGE PROLINE-RICH PROTEIN BAG6"/>
    <property type="match status" value="1"/>
</dbReference>
<dbReference type="EMBL" id="HBIN01015277">
    <property type="protein sequence ID" value="CAE0441458.1"/>
    <property type="molecule type" value="Transcribed_RNA"/>
</dbReference>
<feature type="compositionally biased region" description="Low complexity" evidence="1">
    <location>
        <begin position="589"/>
        <end position="610"/>
    </location>
</feature>
<dbReference type="SMART" id="SM00213">
    <property type="entry name" value="UBQ"/>
    <property type="match status" value="1"/>
</dbReference>
<dbReference type="GO" id="GO:0071818">
    <property type="term" value="C:BAT3 complex"/>
    <property type="evidence" value="ECO:0007669"/>
    <property type="project" value="TreeGrafter"/>
</dbReference>
<reference evidence="3" key="1">
    <citation type="submission" date="2021-01" db="EMBL/GenBank/DDBJ databases">
        <authorList>
            <person name="Corre E."/>
            <person name="Pelletier E."/>
            <person name="Niang G."/>
            <person name="Scheremetjew M."/>
            <person name="Finn R."/>
            <person name="Kale V."/>
            <person name="Holt S."/>
            <person name="Cochrane G."/>
            <person name="Meng A."/>
            <person name="Brown T."/>
            <person name="Cohen L."/>
        </authorList>
    </citation>
    <scope>NUCLEOTIDE SEQUENCE</scope>
    <source>
        <strain evidence="3">GSBS06</strain>
    </source>
</reference>
<dbReference type="GO" id="GO:0031593">
    <property type="term" value="F:polyubiquitin modification-dependent protein binding"/>
    <property type="evidence" value="ECO:0007669"/>
    <property type="project" value="TreeGrafter"/>
</dbReference>
<feature type="region of interest" description="Disordered" evidence="1">
    <location>
        <begin position="564"/>
        <end position="718"/>
    </location>
</feature>
<sequence length="718" mass="78755">MASETAVPRGGGTAQGEVASVGRNGKSIEIRVKTLNDSTHQVKLKQSATVVDLKQLLHTETGVDVDRQKLIFQGKVLLNEKDINFYAIKDGMTIHMVERMTTTVSSPGPSEDARFGSNSSRGRSRSRRSRSRGRRSPPRGILEFLLNADSPTLFSEMGDGYVLGARVDLNERADAPSMHSILSNLFGLGSGNSISIDNSNNITQNNENNTGTNPDVRVTGRINRRAVPFLPLPFPSEPASSSRNSTSINANNTGNNNTSTNRSVTGNTDDAAGNHNRGPGIAVLTRIRSATESAGRNTRHSSRSTSTGDGQSNTSTDNVLDRVHTRRRRLLRVPLIRSPRPQPEIAMNRSARRLRSSIDTADRSFDAFERQYLHTRSNTVSDQGSSGSASVQHQSMNLQSLGDNVANAASTIRGMLPLLDRMAVTLRTHHRRLELLGNNNVETESEGNAGRSSANASERLRQLETEQLRNLLVEPLRNMSQVFSLLSELSMSVNHHLNDTRRNDINVNSGRTASDFEDSVLMRILNGDGSRTSEGIRDFRRPQQLRNRYLSTRAPRSNREVAAAVRLPTSNSNPTAELQTVDTGNRNRSSQQQQESQQQQQQDNVNSSSSIWDIFRQILSPSPSPTRSTMTNANGGNNNTSANNQSRNSNRQGDGPGVEFMPGPSLQGDNVRMAPVPPRRSVVVAEETRQSRLKRKRPSSSSSSVTDKSSGKGKRKKR</sequence>
<dbReference type="AlphaFoldDB" id="A0A7S3PJL6"/>
<dbReference type="InterPro" id="IPR029071">
    <property type="entry name" value="Ubiquitin-like_domsf"/>
</dbReference>
<dbReference type="GO" id="GO:0051787">
    <property type="term" value="F:misfolded protein binding"/>
    <property type="evidence" value="ECO:0007669"/>
    <property type="project" value="TreeGrafter"/>
</dbReference>
<evidence type="ECO:0000313" key="3">
    <source>
        <dbReference type="EMBL" id="CAE0441458.1"/>
    </source>
</evidence>
<evidence type="ECO:0000256" key="1">
    <source>
        <dbReference type="SAM" id="MobiDB-lite"/>
    </source>
</evidence>
<feature type="domain" description="Ubiquitin-like" evidence="2">
    <location>
        <begin position="28"/>
        <end position="103"/>
    </location>
</feature>